<keyword evidence="6 11" id="KW-1133">Transmembrane helix</keyword>
<dbReference type="Gene3D" id="1.20.1560.10">
    <property type="entry name" value="ABC transporter type 1, transmembrane domain"/>
    <property type="match status" value="1"/>
</dbReference>
<evidence type="ECO:0000259" key="12">
    <source>
        <dbReference type="PROSITE" id="PS50893"/>
    </source>
</evidence>
<dbReference type="InterPro" id="IPR017871">
    <property type="entry name" value="ABC_transporter-like_CS"/>
</dbReference>
<feature type="transmembrane region" description="Helical" evidence="11">
    <location>
        <begin position="166"/>
        <end position="184"/>
    </location>
</feature>
<evidence type="ECO:0000256" key="5">
    <source>
        <dbReference type="ARBA" id="ARBA00022840"/>
    </source>
</evidence>
<evidence type="ECO:0000256" key="9">
    <source>
        <dbReference type="ARBA" id="ARBA00042945"/>
    </source>
</evidence>
<keyword evidence="15" id="KW-1185">Reference proteome</keyword>
<dbReference type="EMBL" id="WJBH02000009">
    <property type="protein sequence ID" value="KAI9553461.1"/>
    <property type="molecule type" value="Genomic_DNA"/>
</dbReference>
<dbReference type="Proteomes" id="UP000820818">
    <property type="component" value="Linkage Group LG9"/>
</dbReference>
<dbReference type="InterPro" id="IPR039421">
    <property type="entry name" value="Type_1_exporter"/>
</dbReference>
<dbReference type="FunFam" id="1.20.1560.10:FF:000004">
    <property type="entry name" value="ATP-binding cassette sub-family B member 7"/>
    <property type="match status" value="1"/>
</dbReference>
<dbReference type="GO" id="GO:0140359">
    <property type="term" value="F:ABC-type transporter activity"/>
    <property type="evidence" value="ECO:0007669"/>
    <property type="project" value="InterPro"/>
</dbReference>
<dbReference type="InterPro" id="IPR003593">
    <property type="entry name" value="AAA+_ATPase"/>
</dbReference>
<evidence type="ECO:0000256" key="7">
    <source>
        <dbReference type="ARBA" id="ARBA00023136"/>
    </source>
</evidence>
<keyword evidence="3 11" id="KW-0812">Transmembrane</keyword>
<dbReference type="GO" id="GO:0006879">
    <property type="term" value="P:intracellular iron ion homeostasis"/>
    <property type="evidence" value="ECO:0007669"/>
    <property type="project" value="TreeGrafter"/>
</dbReference>
<keyword evidence="4" id="KW-0547">Nucleotide-binding</keyword>
<dbReference type="InterPro" id="IPR003439">
    <property type="entry name" value="ABC_transporter-like_ATP-bd"/>
</dbReference>
<feature type="transmembrane region" description="Helical" evidence="11">
    <location>
        <begin position="359"/>
        <end position="380"/>
    </location>
</feature>
<evidence type="ECO:0000256" key="10">
    <source>
        <dbReference type="ARBA" id="ARBA00048046"/>
    </source>
</evidence>
<feature type="transmembrane region" description="Helical" evidence="11">
    <location>
        <begin position="125"/>
        <end position="146"/>
    </location>
</feature>
<dbReference type="Pfam" id="PF00664">
    <property type="entry name" value="ABC_membrane"/>
    <property type="match status" value="1"/>
</dbReference>
<dbReference type="InterPro" id="IPR027417">
    <property type="entry name" value="P-loop_NTPase"/>
</dbReference>
<dbReference type="GO" id="GO:0016887">
    <property type="term" value="F:ATP hydrolysis activity"/>
    <property type="evidence" value="ECO:0007669"/>
    <property type="project" value="InterPro"/>
</dbReference>
<dbReference type="GO" id="GO:0005524">
    <property type="term" value="F:ATP binding"/>
    <property type="evidence" value="ECO:0007669"/>
    <property type="project" value="UniProtKB-KW"/>
</dbReference>
<comment type="caution">
    <text evidence="14">The sequence shown here is derived from an EMBL/GenBank/DDBJ whole genome shotgun (WGS) entry which is preliminary data.</text>
</comment>
<organism evidence="14 15">
    <name type="scientific">Daphnia sinensis</name>
    <dbReference type="NCBI Taxonomy" id="1820382"/>
    <lineage>
        <taxon>Eukaryota</taxon>
        <taxon>Metazoa</taxon>
        <taxon>Ecdysozoa</taxon>
        <taxon>Arthropoda</taxon>
        <taxon>Crustacea</taxon>
        <taxon>Branchiopoda</taxon>
        <taxon>Diplostraca</taxon>
        <taxon>Cladocera</taxon>
        <taxon>Anomopoda</taxon>
        <taxon>Daphniidae</taxon>
        <taxon>Daphnia</taxon>
        <taxon>Daphnia similis group</taxon>
    </lineage>
</organism>
<proteinExistence type="predicted"/>
<feature type="transmembrane region" description="Helical" evidence="11">
    <location>
        <begin position="245"/>
        <end position="272"/>
    </location>
</feature>
<dbReference type="PROSITE" id="PS50893">
    <property type="entry name" value="ABC_TRANSPORTER_2"/>
    <property type="match status" value="1"/>
</dbReference>
<evidence type="ECO:0000259" key="13">
    <source>
        <dbReference type="PROSITE" id="PS50929"/>
    </source>
</evidence>
<evidence type="ECO:0000256" key="4">
    <source>
        <dbReference type="ARBA" id="ARBA00022741"/>
    </source>
</evidence>
<dbReference type="InterPro" id="IPR036640">
    <property type="entry name" value="ABC1_TM_sf"/>
</dbReference>
<keyword evidence="2" id="KW-0813">Transport</keyword>
<dbReference type="PROSITE" id="PS00211">
    <property type="entry name" value="ABC_TRANSPORTER_1"/>
    <property type="match status" value="1"/>
</dbReference>
<feature type="transmembrane region" description="Helical" evidence="11">
    <location>
        <begin position="278"/>
        <end position="297"/>
    </location>
</feature>
<dbReference type="PANTHER" id="PTHR24221:SF402">
    <property type="entry name" value="IRON-SULFUR CLUSTERS TRANSPORTER ABCB7, MITOCHONDRIAL"/>
    <property type="match status" value="1"/>
</dbReference>
<dbReference type="Gene3D" id="3.40.50.300">
    <property type="entry name" value="P-loop containing nucleotide triphosphate hydrolases"/>
    <property type="match status" value="1"/>
</dbReference>
<evidence type="ECO:0000256" key="6">
    <source>
        <dbReference type="ARBA" id="ARBA00022989"/>
    </source>
</evidence>
<evidence type="ECO:0000256" key="11">
    <source>
        <dbReference type="SAM" id="Phobius"/>
    </source>
</evidence>
<keyword evidence="7 11" id="KW-0472">Membrane</keyword>
<dbReference type="SMART" id="SM00382">
    <property type="entry name" value="AAA"/>
    <property type="match status" value="1"/>
</dbReference>
<dbReference type="GO" id="GO:0005743">
    <property type="term" value="C:mitochondrial inner membrane"/>
    <property type="evidence" value="ECO:0007669"/>
    <property type="project" value="UniProtKB-SubCell"/>
</dbReference>
<evidence type="ECO:0000256" key="3">
    <source>
        <dbReference type="ARBA" id="ARBA00022692"/>
    </source>
</evidence>
<dbReference type="FunFam" id="3.40.50.300:FF:000186">
    <property type="entry name" value="ATP-binding cassette sub-family B member 7, mitochondrial"/>
    <property type="match status" value="1"/>
</dbReference>
<dbReference type="PROSITE" id="PS50929">
    <property type="entry name" value="ABC_TM1F"/>
    <property type="match status" value="1"/>
</dbReference>
<protein>
    <recommendedName>
        <fullName evidence="8">Iron-sulfur clusters transporter ABCB7, mitochondrial</fullName>
    </recommendedName>
    <alternativeName>
        <fullName evidence="9">ATP-binding cassette sub-family B member 7, mitochondrial</fullName>
    </alternativeName>
</protein>
<feature type="domain" description="ABC transmembrane type-1" evidence="13">
    <location>
        <begin position="126"/>
        <end position="421"/>
    </location>
</feature>
<evidence type="ECO:0000256" key="8">
    <source>
        <dbReference type="ARBA" id="ARBA00041016"/>
    </source>
</evidence>
<evidence type="ECO:0000256" key="1">
    <source>
        <dbReference type="ARBA" id="ARBA00004448"/>
    </source>
</evidence>
<dbReference type="SUPFAM" id="SSF90123">
    <property type="entry name" value="ABC transporter transmembrane region"/>
    <property type="match status" value="1"/>
</dbReference>
<dbReference type="InterPro" id="IPR011527">
    <property type="entry name" value="ABC1_TM_dom"/>
</dbReference>
<dbReference type="CDD" id="cd18582">
    <property type="entry name" value="ABC_6TM_ATM1_ABCB7"/>
    <property type="match status" value="1"/>
</dbReference>
<comment type="catalytic activity">
    <reaction evidence="10">
        <text>(glutathione)4[2Fe(III)-2S] cluster(in) + ATP + H2O = (glutathione)4[2Fe(III)-2S] cluster(out) + ADP + phosphate + H(+)</text>
        <dbReference type="Rhea" id="RHEA:67028"/>
        <dbReference type="ChEBI" id="CHEBI:15377"/>
        <dbReference type="ChEBI" id="CHEBI:15378"/>
        <dbReference type="ChEBI" id="CHEBI:30616"/>
        <dbReference type="ChEBI" id="CHEBI:43474"/>
        <dbReference type="ChEBI" id="CHEBI:167627"/>
        <dbReference type="ChEBI" id="CHEBI:456216"/>
    </reaction>
    <physiologicalReaction direction="left-to-right" evidence="10">
        <dbReference type="Rhea" id="RHEA:67029"/>
    </physiologicalReaction>
</comment>
<feature type="domain" description="ABC transporter" evidence="12">
    <location>
        <begin position="458"/>
        <end position="692"/>
    </location>
</feature>
<gene>
    <name evidence="14" type="ORF">GHT06_021370</name>
</gene>
<reference evidence="14 15" key="1">
    <citation type="submission" date="2022-05" db="EMBL/GenBank/DDBJ databases">
        <title>A multi-omics perspective on studying reproductive biology in Daphnia sinensis.</title>
        <authorList>
            <person name="Jia J."/>
        </authorList>
    </citation>
    <scope>NUCLEOTIDE SEQUENCE [LARGE SCALE GENOMIC DNA]</scope>
    <source>
        <strain evidence="14 15">WSL</strain>
    </source>
</reference>
<evidence type="ECO:0000313" key="14">
    <source>
        <dbReference type="EMBL" id="KAI9553461.1"/>
    </source>
</evidence>
<dbReference type="SUPFAM" id="SSF52540">
    <property type="entry name" value="P-loop containing nucleoside triphosphate hydrolases"/>
    <property type="match status" value="1"/>
</dbReference>
<evidence type="ECO:0000256" key="2">
    <source>
        <dbReference type="ARBA" id="ARBA00022448"/>
    </source>
</evidence>
<evidence type="ECO:0000313" key="15">
    <source>
        <dbReference type="Proteomes" id="UP000820818"/>
    </source>
</evidence>
<dbReference type="AlphaFoldDB" id="A0AAD5KJ12"/>
<dbReference type="PANTHER" id="PTHR24221">
    <property type="entry name" value="ATP-BINDING CASSETTE SUB-FAMILY B"/>
    <property type="match status" value="1"/>
</dbReference>
<sequence length="699" mass="77539">MASTLPSAISRRRILQNTFLQTYCVTKNILPACFLETSRANRYHRGTICNHVNKRYLPYLHDSKILNPSFTSIWKTGIQLQSHGSSSHSHEFIGSNVGPVSGPQLVKYLIRYIWPKDNWEIKRRVLFASGLLVSAKLLNVGVPFLFKHAVDLLNTHLDSPLHMGDPQATITTAVFTVLAAYGIARIGASGMNELRNAVFAKVSQHSVRQIAKNVFMHLHNLDLNFHLNRQTGALSKAIDRGSRGINFLLAALLFNVVPTIFEVSLVSTILGMRCGWEFATITLSCIGLYTGYTLAVTQWRTRFRVAMNQAENEAGNKAIDSLINYETVKYFNNEKFEAEEYDKSLKKYEAASLKTNSSLALLNFGQQAIFSVALTAVMLLSAKQIVNGQMTVGDLVMVNGLLFQLSLPLNFLGSVYREVRQAVIDMQVLFALQNVKSSIPVTATSPPLKLETFKEATIQFQDVHFRYGGNKEIFSGLNFTVPAGKTVALVGGSGSGKSTLIRLLYRLFEPQQGKILIGGQDISAVNVDSLRQSIAIVPQEPVLFNNTIYYNLHYGNFQKSEEDVHQAAKMAGIHDSIMSWPNQYNTSVGERGLKLSGGEKQRVAIARAILKTSPILIFDEATSSLDSVTESNIMEALKRATTNRTSICIAHRLTTVIDADEIFVLQGGRIVERGTHPELLAMANSVYAKLWNTQFRTHG</sequence>
<accession>A0AAD5KJ12</accession>
<dbReference type="Pfam" id="PF00005">
    <property type="entry name" value="ABC_tran"/>
    <property type="match status" value="1"/>
</dbReference>
<name>A0AAD5KJ12_9CRUS</name>
<comment type="subcellular location">
    <subcellularLocation>
        <location evidence="1">Mitochondrion inner membrane</location>
        <topology evidence="1">Multi-pass membrane protein</topology>
    </subcellularLocation>
</comment>
<keyword evidence="5" id="KW-0067">ATP-binding</keyword>